<dbReference type="InterPro" id="IPR036129">
    <property type="entry name" value="Glycerate_kinase_sf"/>
</dbReference>
<proteinExistence type="inferred from homology"/>
<keyword evidence="3 4" id="KW-0418">Kinase</keyword>
<dbReference type="InterPro" id="IPR018193">
    <property type="entry name" value="Glyc_kinase_flavodox-like_fold"/>
</dbReference>
<sequence length="366" mass="36749">MTVLIAPDKFKGSLTAAEVAAAVAAGISGVCPEIPVRSLPVADGGEGTVDAVVSAGFRRVRTVVTGPAGQPVRASLALRDDTAVVELAEASGLHRLPGGPIPLSATSAGTGELIAAALRAGRRRVVLGVGGSACTDGGAGLLSALGARLLDAQGRELPPGGAALLDLDRLDLSGVDPRLSEVEFELAGDVDNPLLGPRGAAAVYGPQKGATPEQVELLERALSRWASFVGAEYVDAPGAGAAGGVGFAALSLLGARMRPGIEVVLDLLGFADAVCGARLVITGEGSLDEQTLHGKAPSGVARAAGDVPVLAVAGRCLLSPAQLADAGFRAAYALTDLEPNPDRSMSNAAELLRRQAARLARDHLQG</sequence>
<protein>
    <submittedName>
        <fullName evidence="5">Glycerate kinase</fullName>
        <ecNumber evidence="5">2.7.1.31</ecNumber>
    </submittedName>
</protein>
<dbReference type="Gene3D" id="3.40.50.10350">
    <property type="entry name" value="Glycerate kinase, domain 1"/>
    <property type="match status" value="1"/>
</dbReference>
<evidence type="ECO:0000256" key="2">
    <source>
        <dbReference type="ARBA" id="ARBA00022679"/>
    </source>
</evidence>
<comment type="similarity">
    <text evidence="1 4">Belongs to the glycerate kinase type-1 family.</text>
</comment>
<evidence type="ECO:0000256" key="3">
    <source>
        <dbReference type="ARBA" id="ARBA00022777"/>
    </source>
</evidence>
<dbReference type="Pfam" id="PF02595">
    <property type="entry name" value="Gly_kinase"/>
    <property type="match status" value="1"/>
</dbReference>
<evidence type="ECO:0000313" key="5">
    <source>
        <dbReference type="EMBL" id="MBP2184942.1"/>
    </source>
</evidence>
<evidence type="ECO:0000256" key="4">
    <source>
        <dbReference type="PIRNR" id="PIRNR006078"/>
    </source>
</evidence>
<gene>
    <name evidence="5" type="ORF">JOM49_006468</name>
</gene>
<dbReference type="PIRSF" id="PIRSF006078">
    <property type="entry name" value="GlxK"/>
    <property type="match status" value="1"/>
</dbReference>
<dbReference type="GO" id="GO:0008887">
    <property type="term" value="F:glycerate kinase activity"/>
    <property type="evidence" value="ECO:0007669"/>
    <property type="project" value="UniProtKB-EC"/>
</dbReference>
<dbReference type="PANTHER" id="PTHR21599:SF0">
    <property type="entry name" value="GLYCERATE KINASE"/>
    <property type="match status" value="1"/>
</dbReference>
<dbReference type="SUPFAM" id="SSF110738">
    <property type="entry name" value="Glycerate kinase I"/>
    <property type="match status" value="1"/>
</dbReference>
<dbReference type="EC" id="2.7.1.31" evidence="5"/>
<evidence type="ECO:0000313" key="6">
    <source>
        <dbReference type="Proteomes" id="UP000741013"/>
    </source>
</evidence>
<dbReference type="RefSeq" id="WP_209667894.1">
    <property type="nucleotide sequence ID" value="NZ_JAGGMS010000001.1"/>
</dbReference>
<dbReference type="InterPro" id="IPR018197">
    <property type="entry name" value="Glycerate_kinase_RE-like"/>
</dbReference>
<dbReference type="Gene3D" id="3.90.1510.10">
    <property type="entry name" value="Glycerate kinase, domain 2"/>
    <property type="match status" value="1"/>
</dbReference>
<keyword evidence="6" id="KW-1185">Reference proteome</keyword>
<organism evidence="5 6">
    <name type="scientific">Amycolatopsis magusensis</name>
    <dbReference type="NCBI Taxonomy" id="882444"/>
    <lineage>
        <taxon>Bacteria</taxon>
        <taxon>Bacillati</taxon>
        <taxon>Actinomycetota</taxon>
        <taxon>Actinomycetes</taxon>
        <taxon>Pseudonocardiales</taxon>
        <taxon>Pseudonocardiaceae</taxon>
        <taxon>Amycolatopsis</taxon>
    </lineage>
</organism>
<keyword evidence="2 4" id="KW-0808">Transferase</keyword>
<dbReference type="InterPro" id="IPR004381">
    <property type="entry name" value="Glycerate_kinase"/>
</dbReference>
<dbReference type="EMBL" id="JAGGMS010000001">
    <property type="protein sequence ID" value="MBP2184942.1"/>
    <property type="molecule type" value="Genomic_DNA"/>
</dbReference>
<accession>A0ABS4PZT6</accession>
<reference evidence="5 6" key="1">
    <citation type="submission" date="2021-03" db="EMBL/GenBank/DDBJ databases">
        <title>Sequencing the genomes of 1000 actinobacteria strains.</title>
        <authorList>
            <person name="Klenk H.-P."/>
        </authorList>
    </citation>
    <scope>NUCLEOTIDE SEQUENCE [LARGE SCALE GENOMIC DNA]</scope>
    <source>
        <strain evidence="5 6">DSM 45510</strain>
    </source>
</reference>
<comment type="caution">
    <text evidence="5">The sequence shown here is derived from an EMBL/GenBank/DDBJ whole genome shotgun (WGS) entry which is preliminary data.</text>
</comment>
<dbReference type="NCBIfam" id="TIGR00045">
    <property type="entry name" value="glycerate kinase"/>
    <property type="match status" value="1"/>
</dbReference>
<evidence type="ECO:0000256" key="1">
    <source>
        <dbReference type="ARBA" id="ARBA00006284"/>
    </source>
</evidence>
<name>A0ABS4PZT6_9PSEU</name>
<dbReference type="PANTHER" id="PTHR21599">
    <property type="entry name" value="GLYCERATE KINASE"/>
    <property type="match status" value="1"/>
</dbReference>
<dbReference type="Proteomes" id="UP000741013">
    <property type="component" value="Unassembled WGS sequence"/>
</dbReference>